<reference evidence="3 4" key="1">
    <citation type="submission" date="2019-08" db="EMBL/GenBank/DDBJ databases">
        <title>Draft genome sequences of two oriental melons (Cucumis melo L. var makuwa).</title>
        <authorList>
            <person name="Kwon S.-Y."/>
        </authorList>
    </citation>
    <scope>NUCLEOTIDE SEQUENCE [LARGE SCALE GENOMIC DNA]</scope>
    <source>
        <strain evidence="4">cv. SW 3</strain>
        <tissue evidence="3">Leaf</tissue>
    </source>
</reference>
<name>A0A5A7VI55_CUCMM</name>
<evidence type="ECO:0000313" key="3">
    <source>
        <dbReference type="EMBL" id="KAA0067773.1"/>
    </source>
</evidence>
<feature type="chain" id="PRO_5022810952" evidence="2">
    <location>
        <begin position="25"/>
        <end position="233"/>
    </location>
</feature>
<gene>
    <name evidence="3" type="ORF">E6C27_scaffold352G00970</name>
</gene>
<evidence type="ECO:0000256" key="1">
    <source>
        <dbReference type="SAM" id="MobiDB-lite"/>
    </source>
</evidence>
<accession>A0A5A7VI55</accession>
<evidence type="ECO:0000313" key="4">
    <source>
        <dbReference type="Proteomes" id="UP000321393"/>
    </source>
</evidence>
<comment type="caution">
    <text evidence="3">The sequence shown here is derived from an EMBL/GenBank/DDBJ whole genome shotgun (WGS) entry which is preliminary data.</text>
</comment>
<keyword evidence="2" id="KW-0732">Signal</keyword>
<protein>
    <submittedName>
        <fullName evidence="3">Copper centre Cu(A)</fullName>
    </submittedName>
</protein>
<dbReference type="OrthoDB" id="1815363at2759"/>
<dbReference type="EMBL" id="SSTE01000369">
    <property type="protein sequence ID" value="KAA0067773.1"/>
    <property type="molecule type" value="Genomic_DNA"/>
</dbReference>
<feature type="region of interest" description="Disordered" evidence="1">
    <location>
        <begin position="151"/>
        <end position="175"/>
    </location>
</feature>
<sequence length="233" mass="26058">MFFTSSSPLILSFVELFYTLKVASQILQPPTLPLLLSRAALHLEGQTHEFQNFCNGVVLSSFCSSISLNLLLLLLDLLIVALSKLGQGLLYSAYTFHLVRDPYLEASTGMRKACRLVRLNETFENESAHFQVLRNVSTVARATEPGQVRKALMTQDESHGAGKESKGKRGYPRPDHLIRSNRKTWFCSQSYLVTFVYQSDGSPFDDSLGFLVTHVSILTFDISLLISPKTFSD</sequence>
<organism evidence="3 4">
    <name type="scientific">Cucumis melo var. makuwa</name>
    <name type="common">Oriental melon</name>
    <dbReference type="NCBI Taxonomy" id="1194695"/>
    <lineage>
        <taxon>Eukaryota</taxon>
        <taxon>Viridiplantae</taxon>
        <taxon>Streptophyta</taxon>
        <taxon>Embryophyta</taxon>
        <taxon>Tracheophyta</taxon>
        <taxon>Spermatophyta</taxon>
        <taxon>Magnoliopsida</taxon>
        <taxon>eudicotyledons</taxon>
        <taxon>Gunneridae</taxon>
        <taxon>Pentapetalae</taxon>
        <taxon>rosids</taxon>
        <taxon>fabids</taxon>
        <taxon>Cucurbitales</taxon>
        <taxon>Cucurbitaceae</taxon>
        <taxon>Benincaseae</taxon>
        <taxon>Cucumis</taxon>
    </lineage>
</organism>
<feature type="compositionally biased region" description="Basic and acidic residues" evidence="1">
    <location>
        <begin position="156"/>
        <end position="175"/>
    </location>
</feature>
<feature type="signal peptide" evidence="2">
    <location>
        <begin position="1"/>
        <end position="24"/>
    </location>
</feature>
<dbReference type="Proteomes" id="UP000321393">
    <property type="component" value="Unassembled WGS sequence"/>
</dbReference>
<proteinExistence type="predicted"/>
<evidence type="ECO:0000256" key="2">
    <source>
        <dbReference type="SAM" id="SignalP"/>
    </source>
</evidence>
<dbReference type="AlphaFoldDB" id="A0A5A7VI55"/>